<dbReference type="Gene3D" id="1.10.486.10">
    <property type="entry name" value="PCRA, domain 4"/>
    <property type="match status" value="2"/>
</dbReference>
<dbReference type="STRING" id="595528.A0A0D2UB56"/>
<dbReference type="GO" id="GO:0000725">
    <property type="term" value="P:recombinational repair"/>
    <property type="evidence" value="ECO:0007669"/>
    <property type="project" value="TreeGrafter"/>
</dbReference>
<comment type="similarity">
    <text evidence="1">Belongs to the helicase family. UvrD subfamily.</text>
</comment>
<feature type="compositionally biased region" description="Basic and acidic residues" evidence="12">
    <location>
        <begin position="1044"/>
        <end position="1057"/>
    </location>
</feature>
<dbReference type="PANTHER" id="PTHR11070">
    <property type="entry name" value="UVRD / RECB / PCRA DNA HELICASE FAMILY MEMBER"/>
    <property type="match status" value="1"/>
</dbReference>
<dbReference type="PANTHER" id="PTHR11070:SF2">
    <property type="entry name" value="ATP-DEPENDENT DNA HELICASE SRS2"/>
    <property type="match status" value="1"/>
</dbReference>
<reference evidence="16" key="1">
    <citation type="submission" date="2011-02" db="EMBL/GenBank/DDBJ databases">
        <title>The Genome Sequence of Capsaspora owczarzaki ATCC 30864.</title>
        <authorList>
            <person name="Russ C."/>
            <person name="Cuomo C."/>
            <person name="Burger G."/>
            <person name="Gray M.W."/>
            <person name="Holland P.W.H."/>
            <person name="King N."/>
            <person name="Lang F.B.F."/>
            <person name="Roger A.J."/>
            <person name="Ruiz-Trillo I."/>
            <person name="Young S.K."/>
            <person name="Zeng Q."/>
            <person name="Gargeya S."/>
            <person name="Alvarado L."/>
            <person name="Berlin A."/>
            <person name="Chapman S.B."/>
            <person name="Chen Z."/>
            <person name="Freedman E."/>
            <person name="Gellesch M."/>
            <person name="Goldberg J."/>
            <person name="Griggs A."/>
            <person name="Gujja S."/>
            <person name="Heilman E."/>
            <person name="Heiman D."/>
            <person name="Howarth C."/>
            <person name="Mehta T."/>
            <person name="Neiman D."/>
            <person name="Pearson M."/>
            <person name="Roberts A."/>
            <person name="Saif S."/>
            <person name="Shea T."/>
            <person name="Shenoy N."/>
            <person name="Sisk P."/>
            <person name="Stolte C."/>
            <person name="Sykes S."/>
            <person name="White J."/>
            <person name="Yandava C."/>
            <person name="Haas B."/>
            <person name="Nusbaum C."/>
            <person name="Birren B."/>
        </authorList>
    </citation>
    <scope>NUCLEOTIDE SEQUENCE</scope>
    <source>
        <strain evidence="16">ATCC 30864</strain>
    </source>
</reference>
<dbReference type="EMBL" id="KE346363">
    <property type="protein sequence ID" value="KJE92281.1"/>
    <property type="molecule type" value="Genomic_DNA"/>
</dbReference>
<gene>
    <name evidence="15" type="ORF">CAOG_003282</name>
</gene>
<dbReference type="Proteomes" id="UP000008743">
    <property type="component" value="Unassembled WGS sequence"/>
</dbReference>
<feature type="region of interest" description="Disordered" evidence="12">
    <location>
        <begin position="921"/>
        <end position="1072"/>
    </location>
</feature>
<evidence type="ECO:0000256" key="3">
    <source>
        <dbReference type="ARBA" id="ARBA00022801"/>
    </source>
</evidence>
<dbReference type="Gene3D" id="1.10.10.160">
    <property type="match status" value="1"/>
</dbReference>
<dbReference type="InterPro" id="IPR013986">
    <property type="entry name" value="DExx_box_DNA_helicase_dom_sf"/>
</dbReference>
<dbReference type="RefSeq" id="XP_004364121.1">
    <property type="nucleotide sequence ID" value="XM_004364064.2"/>
</dbReference>
<feature type="binding site" evidence="11">
    <location>
        <begin position="41"/>
        <end position="48"/>
    </location>
    <ligand>
        <name>ATP</name>
        <dbReference type="ChEBI" id="CHEBI:30616"/>
    </ligand>
</feature>
<proteinExistence type="inferred from homology"/>
<dbReference type="PhylomeDB" id="A0A0D2UB56"/>
<accession>A0A0D2UB56</accession>
<evidence type="ECO:0000256" key="12">
    <source>
        <dbReference type="SAM" id="MobiDB-lite"/>
    </source>
</evidence>
<comment type="catalytic activity">
    <reaction evidence="10">
        <text>ATP + H2O = ADP + phosphate + H(+)</text>
        <dbReference type="Rhea" id="RHEA:13065"/>
        <dbReference type="ChEBI" id="CHEBI:15377"/>
        <dbReference type="ChEBI" id="CHEBI:15378"/>
        <dbReference type="ChEBI" id="CHEBI:30616"/>
        <dbReference type="ChEBI" id="CHEBI:43474"/>
        <dbReference type="ChEBI" id="CHEBI:456216"/>
        <dbReference type="EC" id="5.6.2.4"/>
    </reaction>
</comment>
<evidence type="ECO:0000256" key="9">
    <source>
        <dbReference type="ARBA" id="ARBA00034808"/>
    </source>
</evidence>
<dbReference type="InterPro" id="IPR014017">
    <property type="entry name" value="DNA_helicase_UvrD-like_C"/>
</dbReference>
<evidence type="ECO:0000256" key="7">
    <source>
        <dbReference type="ARBA" id="ARBA00023235"/>
    </source>
</evidence>
<evidence type="ECO:0000256" key="8">
    <source>
        <dbReference type="ARBA" id="ARBA00034617"/>
    </source>
</evidence>
<dbReference type="OMA" id="HCANILI"/>
<keyword evidence="16" id="KW-1185">Reference proteome</keyword>
<dbReference type="GO" id="GO:0016787">
    <property type="term" value="F:hydrolase activity"/>
    <property type="evidence" value="ECO:0007669"/>
    <property type="project" value="UniProtKB-UniRule"/>
</dbReference>
<dbReference type="eggNOG" id="KOG2108">
    <property type="taxonomic scope" value="Eukaryota"/>
</dbReference>
<evidence type="ECO:0000256" key="4">
    <source>
        <dbReference type="ARBA" id="ARBA00022806"/>
    </source>
</evidence>
<evidence type="ECO:0000256" key="2">
    <source>
        <dbReference type="ARBA" id="ARBA00022741"/>
    </source>
</evidence>
<dbReference type="EC" id="5.6.2.4" evidence="9"/>
<feature type="region of interest" description="Disordered" evidence="12">
    <location>
        <begin position="566"/>
        <end position="590"/>
    </location>
</feature>
<dbReference type="PROSITE" id="PS51217">
    <property type="entry name" value="UVRD_HELICASE_CTER"/>
    <property type="match status" value="1"/>
</dbReference>
<dbReference type="InterPro" id="IPR014016">
    <property type="entry name" value="UvrD-like_ATP-bd"/>
</dbReference>
<dbReference type="OrthoDB" id="1470711at2759"/>
<feature type="domain" description="UvrD-like helicase ATP-binding" evidence="13">
    <location>
        <begin position="20"/>
        <end position="311"/>
    </location>
</feature>
<organism evidence="15 16">
    <name type="scientific">Capsaspora owczarzaki (strain ATCC 30864)</name>
    <dbReference type="NCBI Taxonomy" id="595528"/>
    <lineage>
        <taxon>Eukaryota</taxon>
        <taxon>Filasterea</taxon>
        <taxon>Capsaspora</taxon>
    </lineage>
</organism>
<evidence type="ECO:0000259" key="14">
    <source>
        <dbReference type="PROSITE" id="PS51217"/>
    </source>
</evidence>
<feature type="domain" description="UvrD-like helicase C-terminal" evidence="14">
    <location>
        <begin position="312"/>
        <end position="658"/>
    </location>
</feature>
<dbReference type="PROSITE" id="PS51198">
    <property type="entry name" value="UVRD_HELICASE_ATP_BIND"/>
    <property type="match status" value="1"/>
</dbReference>
<dbReference type="InterPro" id="IPR027417">
    <property type="entry name" value="P-loop_NTPase"/>
</dbReference>
<evidence type="ECO:0000256" key="6">
    <source>
        <dbReference type="ARBA" id="ARBA00023125"/>
    </source>
</evidence>
<keyword evidence="4 11" id="KW-0347">Helicase</keyword>
<dbReference type="InParanoid" id="A0A0D2UB56"/>
<feature type="compositionally biased region" description="Basic residues" evidence="12">
    <location>
        <begin position="1058"/>
        <end position="1072"/>
    </location>
</feature>
<dbReference type="Pfam" id="PF00580">
    <property type="entry name" value="UvrD-helicase"/>
    <property type="match status" value="1"/>
</dbReference>
<dbReference type="InterPro" id="IPR000212">
    <property type="entry name" value="DNA_helicase_UvrD/REP"/>
</dbReference>
<keyword evidence="3 11" id="KW-0378">Hydrolase</keyword>
<dbReference type="Gene3D" id="3.40.50.300">
    <property type="entry name" value="P-loop containing nucleotide triphosphate hydrolases"/>
    <property type="match status" value="3"/>
</dbReference>
<evidence type="ECO:0000313" key="15">
    <source>
        <dbReference type="EMBL" id="KJE92281.1"/>
    </source>
</evidence>
<dbReference type="SUPFAM" id="SSF52540">
    <property type="entry name" value="P-loop containing nucleoside triphosphate hydrolases"/>
    <property type="match status" value="1"/>
</dbReference>
<evidence type="ECO:0000256" key="10">
    <source>
        <dbReference type="ARBA" id="ARBA00048988"/>
    </source>
</evidence>
<dbReference type="Pfam" id="PF13361">
    <property type="entry name" value="UvrD_C"/>
    <property type="match status" value="1"/>
</dbReference>
<keyword evidence="2 11" id="KW-0547">Nucleotide-binding</keyword>
<comment type="catalytic activity">
    <reaction evidence="8">
        <text>Couples ATP hydrolysis with the unwinding of duplex DNA by translocating in the 3'-5' direction.</text>
        <dbReference type="EC" id="5.6.2.4"/>
    </reaction>
</comment>
<keyword evidence="5 11" id="KW-0067">ATP-binding</keyword>
<dbReference type="GO" id="GO:0005524">
    <property type="term" value="F:ATP binding"/>
    <property type="evidence" value="ECO:0007669"/>
    <property type="project" value="UniProtKB-UniRule"/>
</dbReference>
<evidence type="ECO:0000256" key="11">
    <source>
        <dbReference type="PROSITE-ProRule" id="PRU00560"/>
    </source>
</evidence>
<feature type="compositionally biased region" description="Low complexity" evidence="12">
    <location>
        <begin position="950"/>
        <end position="991"/>
    </location>
</feature>
<dbReference type="GO" id="GO:0005634">
    <property type="term" value="C:nucleus"/>
    <property type="evidence" value="ECO:0007669"/>
    <property type="project" value="TreeGrafter"/>
</dbReference>
<feature type="region of interest" description="Disordered" evidence="12">
    <location>
        <begin position="872"/>
        <end position="891"/>
    </location>
</feature>
<evidence type="ECO:0000259" key="13">
    <source>
        <dbReference type="PROSITE" id="PS51198"/>
    </source>
</evidence>
<dbReference type="AlphaFoldDB" id="A0A0D2UB56"/>
<feature type="compositionally biased region" description="Low complexity" evidence="12">
    <location>
        <begin position="1024"/>
        <end position="1035"/>
    </location>
</feature>
<dbReference type="GO" id="GO:0043138">
    <property type="term" value="F:3'-5' DNA helicase activity"/>
    <property type="evidence" value="ECO:0007669"/>
    <property type="project" value="UniProtKB-EC"/>
</dbReference>
<dbReference type="FunCoup" id="A0A0D2UB56">
    <property type="interactions" value="198"/>
</dbReference>
<protein>
    <recommendedName>
        <fullName evidence="9">DNA 3'-5' helicase</fullName>
        <ecNumber evidence="9">5.6.2.4</ecNumber>
    </recommendedName>
</protein>
<dbReference type="CDD" id="cd17932">
    <property type="entry name" value="DEXQc_UvrD"/>
    <property type="match status" value="1"/>
</dbReference>
<keyword evidence="6" id="KW-0238">DNA-binding</keyword>
<sequence length="1072" mass="116501">MSSTSEIERLVAELPPVDLSSMNEQQRAAVTAPGGVVCVVAGPGSGKTRVIVHRVAHLIQTGTDPRTILLVTFTNKAAAEMKSRLQLLVQEPLAKLVMAGTFHSVCARFLRRHARDVGLSSNFSIIDTEDVKALLKRVIQELKDTKWPKGKPRDVIEVRTCMQEISKWKNQNVTPQEARVQLQKKTAQHYEKHNMAHAADVFEAYERNLRASNLLDFDDLMLFGLRLFRTNERVLAPYTQALVDEFQDTNKLQFSMAETMFRTVHNITVVGDPDQSIYGFRFAEPTSFKRIQEIDPARTTVISLIQNYRSTNSVLRLARTVISSKSNAESLELFTENGDGVPATFLQAQDPDEEARVIAYEIMRLVRNCNLKFSDFAILVRVNAMTRAIETALASYQLPYRMVGGLRFFDRKEIRDCVALLRLVSNPSDFISFERVANVPKRGVGDSSISKIIDEALMYRTNPLGLIMEHDRVTGMNVNAWTSLQTFCELLLDCRMRHMSGKLNVRDMLHTILTRIGYFAHLEATEPDDYKTRIENVNELLAIAARFDAEGLSAAEVVSLSTQRDANQAQAQATTQSATTPNPAAAAPEAPAKKLTLKEKTAQKARQSALYRSAVAMTMHGSGRSISEFAELVSLQSSTDSAETADAIVVSTLHAAKGLEWACVFLPGVEEMMLPHYMAVSTDNPESIAEEKRLLYVGVTRSQFFVYLSACTSRYTGAGHVVYPDLSRFLSSIVDSPRLPKSLPFINDDVKSALQKVVKRHGDHAAPSSSVSDASLRAIRNSSFVLRESDESEIVNPDLTKVLALARAAARSAARSAAAAAIVPSLVSSTTAPPALYDSSTSAFSPVSTSASKALQSNAGNDVDIDVKVKAHQNDGSPQPASSSQSLAVRPNRAVSLPSTLNAAASKPLIDLQDSDVECTEGEGTELVKPKQSESELLSNYGGFSKAGTGAAPSKGAHGAKPKAAGKAASAGSPKSNKSLQSGTSSSSPMVVDDDSEADETDRQAGRTGLENSPLVNTIDDGGATASSASTANTSLPSPRSKRRAEEDAAVARDVPLRRGRSLGMKRPRLIR</sequence>
<feature type="compositionally biased region" description="Low complexity" evidence="12">
    <location>
        <begin position="877"/>
        <end position="888"/>
    </location>
</feature>
<evidence type="ECO:0000256" key="1">
    <source>
        <dbReference type="ARBA" id="ARBA00009922"/>
    </source>
</evidence>
<evidence type="ECO:0000256" key="5">
    <source>
        <dbReference type="ARBA" id="ARBA00022840"/>
    </source>
</evidence>
<name>A0A0D2UB56_CAPO3</name>
<dbReference type="GO" id="GO:0003677">
    <property type="term" value="F:DNA binding"/>
    <property type="evidence" value="ECO:0007669"/>
    <property type="project" value="UniProtKB-KW"/>
</dbReference>
<evidence type="ECO:0000313" key="16">
    <source>
        <dbReference type="Proteomes" id="UP000008743"/>
    </source>
</evidence>
<keyword evidence="7" id="KW-0413">Isomerase</keyword>